<evidence type="ECO:0000256" key="1">
    <source>
        <dbReference type="PROSITE-ProRule" id="PRU00708"/>
    </source>
</evidence>
<dbReference type="PANTHER" id="PTHR46669">
    <property type="entry name" value="LEUCINE-RICH PPR MOTIF-CONTAINING PROTEIN, MITOCHONDRIAL"/>
    <property type="match status" value="1"/>
</dbReference>
<protein>
    <recommendedName>
        <fullName evidence="4">Pentacotripeptide-repeat region of PRORP domain-containing protein</fullName>
    </recommendedName>
</protein>
<feature type="repeat" description="PPR" evidence="1">
    <location>
        <begin position="114"/>
        <end position="148"/>
    </location>
</feature>
<keyword evidence="3" id="KW-1185">Reference proteome</keyword>
<dbReference type="GO" id="GO:0005634">
    <property type="term" value="C:nucleus"/>
    <property type="evidence" value="ECO:0007669"/>
    <property type="project" value="TreeGrafter"/>
</dbReference>
<dbReference type="InterPro" id="IPR002885">
    <property type="entry name" value="PPR_rpt"/>
</dbReference>
<evidence type="ECO:0000313" key="2">
    <source>
        <dbReference type="EnsemblMetazoa" id="ENSAATROPP014668"/>
    </source>
</evidence>
<dbReference type="GO" id="GO:0003730">
    <property type="term" value="F:mRNA 3'-UTR binding"/>
    <property type="evidence" value="ECO:0007669"/>
    <property type="project" value="TreeGrafter"/>
</dbReference>
<evidence type="ECO:0000313" key="3">
    <source>
        <dbReference type="Proteomes" id="UP000075880"/>
    </source>
</evidence>
<evidence type="ECO:0008006" key="4">
    <source>
        <dbReference type="Google" id="ProtNLM"/>
    </source>
</evidence>
<dbReference type="AlphaFoldDB" id="A0AAG5DVR6"/>
<organism evidence="2 3">
    <name type="scientific">Anopheles atroparvus</name>
    <name type="common">European mosquito</name>
    <dbReference type="NCBI Taxonomy" id="41427"/>
    <lineage>
        <taxon>Eukaryota</taxon>
        <taxon>Metazoa</taxon>
        <taxon>Ecdysozoa</taxon>
        <taxon>Arthropoda</taxon>
        <taxon>Hexapoda</taxon>
        <taxon>Insecta</taxon>
        <taxon>Pterygota</taxon>
        <taxon>Neoptera</taxon>
        <taxon>Endopterygota</taxon>
        <taxon>Diptera</taxon>
        <taxon>Nematocera</taxon>
        <taxon>Culicoidea</taxon>
        <taxon>Culicidae</taxon>
        <taxon>Anophelinae</taxon>
        <taxon>Anopheles</taxon>
    </lineage>
</organism>
<dbReference type="PROSITE" id="PS51375">
    <property type="entry name" value="PPR"/>
    <property type="match status" value="1"/>
</dbReference>
<dbReference type="InterPro" id="IPR033490">
    <property type="entry name" value="LRP130"/>
</dbReference>
<dbReference type="PANTHER" id="PTHR46669:SF1">
    <property type="entry name" value="LEUCINE-RICH PPR MOTIF-CONTAINING PROTEIN, MITOCHONDRIAL"/>
    <property type="match status" value="1"/>
</dbReference>
<sequence>MDRCFYNLIENVQIANKITRYEVDQLLKKIQEGETVSSAQSLVLVLCCGSLLSEERNESRTALVQEIFKCLENLNIPLEISHYNALLRVYWENEHRFSTTQFLAKLASDGVQPNHFTYQQLLFCSAANGDIKETNNMFECMKKEGLKMNQYVLDLLIITNSKADELELATEIMDETIRAKSKPSNLAFYTLLCGFARKSDIDYLCQIIETCKQKNIIMQEEGFIMILQALADSGHGQHIKRMEKVMHQYGFFMDDLSKIFSLISVTNQFETFNRAEIIDDANFTECKNLAQSLNELIYGSEFASNQRQKMILIILKGFINQGLSISERVEKKLTELIGDTETTHKSLLARLGARNLQSNETPLKGNPPETHLSVKELEEFILEMEGVNMDVKELKLQLIRSVIRSNDHAKVVVLLQKMQDEHFDITPDIYEEIVEMYAMSGQLNEAVEMLKKIRLNHPNFVLNRVKLLRVAKYLFTNNRYGDTLRFLQENVPSGGQKEAKHEQLELDFVYIHVYWEFLLILLEKCDDEQTKQLPFVFAVTLIKEHLLEHNFNQFCNAPRKDSTIRVDQSKQQVNVDSNEHSEGVKKVEDVPSCSANHINLADREKTAVMDSKPLVNTDTDVEIRSKQNLAKEISVSTNTCTTTNSEVSSNYVLCIPQKLNLLEQSKIIDVLVTCKRLSEAKQLVLDILDQQLIPEPLIFQKFLEQVALNGDTDTFDRIGDIIPASLKEDFSFDKHYRSADMARGNVKKHLDEQLRTSRQFKSKKQAQAAAKNFCIVGSCWGLKYQPELDGLLNVVGRNYAKWDVLVPFEVLWQHYLITDNIEKAEEIWEQKLKADNYPVVEIVHVAEENNNESLCRKVLRFFDLKPTDFIDIPQIYDCMTKIMLSKKHVSSVHKTMQKVLKNTLLVKIGFFQWYKSCAELRGLDVPFFWDELYKCVSPIELKLVRQKEEENPE</sequence>
<dbReference type="GO" id="GO:0005739">
    <property type="term" value="C:mitochondrion"/>
    <property type="evidence" value="ECO:0007669"/>
    <property type="project" value="TreeGrafter"/>
</dbReference>
<dbReference type="Proteomes" id="UP000075880">
    <property type="component" value="Unassembled WGS sequence"/>
</dbReference>
<proteinExistence type="predicted"/>
<accession>A0AAG5DVR6</accession>
<dbReference type="Gene3D" id="1.25.40.10">
    <property type="entry name" value="Tetratricopeptide repeat domain"/>
    <property type="match status" value="1"/>
</dbReference>
<dbReference type="InterPro" id="IPR011990">
    <property type="entry name" value="TPR-like_helical_dom_sf"/>
</dbReference>
<reference evidence="2" key="1">
    <citation type="submission" date="2024-04" db="UniProtKB">
        <authorList>
            <consortium name="EnsemblMetazoa"/>
        </authorList>
    </citation>
    <scope>IDENTIFICATION</scope>
    <source>
        <strain evidence="2">EBRO</strain>
    </source>
</reference>
<name>A0AAG5DVR6_ANOAO</name>
<dbReference type="EnsemblMetazoa" id="ENSAATROPT016680">
    <property type="protein sequence ID" value="ENSAATROPP014668"/>
    <property type="gene ID" value="ENSAATROPG013658"/>
</dbReference>
<dbReference type="Pfam" id="PF13812">
    <property type="entry name" value="PPR_3"/>
    <property type="match status" value="1"/>
</dbReference>
<dbReference type="GO" id="GO:0070129">
    <property type="term" value="P:regulation of mitochondrial translation"/>
    <property type="evidence" value="ECO:0007669"/>
    <property type="project" value="TreeGrafter"/>
</dbReference>